<keyword evidence="2" id="KW-1185">Reference proteome</keyword>
<gene>
    <name evidence="1" type="ORF">GYMLUDRAFT_674679</name>
</gene>
<evidence type="ECO:0000313" key="1">
    <source>
        <dbReference type="EMBL" id="KIK59219.1"/>
    </source>
</evidence>
<name>A0A0D0C9Q5_9AGAR</name>
<dbReference type="HOGENOM" id="CLU_2512863_0_0_1"/>
<dbReference type="Proteomes" id="UP000053593">
    <property type="component" value="Unassembled WGS sequence"/>
</dbReference>
<accession>A0A0D0C9Q5</accession>
<organism evidence="1 2">
    <name type="scientific">Collybiopsis luxurians FD-317 M1</name>
    <dbReference type="NCBI Taxonomy" id="944289"/>
    <lineage>
        <taxon>Eukaryota</taxon>
        <taxon>Fungi</taxon>
        <taxon>Dikarya</taxon>
        <taxon>Basidiomycota</taxon>
        <taxon>Agaricomycotina</taxon>
        <taxon>Agaricomycetes</taxon>
        <taxon>Agaricomycetidae</taxon>
        <taxon>Agaricales</taxon>
        <taxon>Marasmiineae</taxon>
        <taxon>Omphalotaceae</taxon>
        <taxon>Collybiopsis</taxon>
        <taxon>Collybiopsis luxurians</taxon>
    </lineage>
</organism>
<sequence length="85" mass="10360">MWPVFELTFKLFNNDAVDLFRRFAYFPRTTFHLRTVLLTEHFCYAYCFQRCSPRSTNSSPMTPRRSSRCFSIFTFRYNERSCGRE</sequence>
<proteinExistence type="predicted"/>
<reference evidence="1 2" key="1">
    <citation type="submission" date="2014-04" db="EMBL/GenBank/DDBJ databases">
        <title>Evolutionary Origins and Diversification of the Mycorrhizal Mutualists.</title>
        <authorList>
            <consortium name="DOE Joint Genome Institute"/>
            <consortium name="Mycorrhizal Genomics Consortium"/>
            <person name="Kohler A."/>
            <person name="Kuo A."/>
            <person name="Nagy L.G."/>
            <person name="Floudas D."/>
            <person name="Copeland A."/>
            <person name="Barry K.W."/>
            <person name="Cichocki N."/>
            <person name="Veneault-Fourrey C."/>
            <person name="LaButti K."/>
            <person name="Lindquist E.A."/>
            <person name="Lipzen A."/>
            <person name="Lundell T."/>
            <person name="Morin E."/>
            <person name="Murat C."/>
            <person name="Riley R."/>
            <person name="Ohm R."/>
            <person name="Sun H."/>
            <person name="Tunlid A."/>
            <person name="Henrissat B."/>
            <person name="Grigoriev I.V."/>
            <person name="Hibbett D.S."/>
            <person name="Martin F."/>
        </authorList>
    </citation>
    <scope>NUCLEOTIDE SEQUENCE [LARGE SCALE GENOMIC DNA]</scope>
    <source>
        <strain evidence="1 2">FD-317 M1</strain>
    </source>
</reference>
<evidence type="ECO:0000313" key="2">
    <source>
        <dbReference type="Proteomes" id="UP000053593"/>
    </source>
</evidence>
<protein>
    <submittedName>
        <fullName evidence="1">Uncharacterized protein</fullName>
    </submittedName>
</protein>
<dbReference type="AlphaFoldDB" id="A0A0D0C9Q5"/>
<dbReference type="EMBL" id="KN834780">
    <property type="protein sequence ID" value="KIK59219.1"/>
    <property type="molecule type" value="Genomic_DNA"/>
</dbReference>